<dbReference type="EMBL" id="JBBPBM010000043">
    <property type="protein sequence ID" value="KAK8523420.1"/>
    <property type="molecule type" value="Genomic_DNA"/>
</dbReference>
<evidence type="ECO:0000313" key="2">
    <source>
        <dbReference type="EMBL" id="KAK8523420.1"/>
    </source>
</evidence>
<feature type="chain" id="PRO_5046740723" evidence="1">
    <location>
        <begin position="25"/>
        <end position="79"/>
    </location>
</feature>
<dbReference type="Proteomes" id="UP001472677">
    <property type="component" value="Unassembled WGS sequence"/>
</dbReference>
<keyword evidence="1" id="KW-0732">Signal</keyword>
<reference evidence="2 3" key="1">
    <citation type="journal article" date="2024" name="G3 (Bethesda)">
        <title>Genome assembly of Hibiscus sabdariffa L. provides insights into metabolisms of medicinal natural products.</title>
        <authorList>
            <person name="Kim T."/>
        </authorList>
    </citation>
    <scope>NUCLEOTIDE SEQUENCE [LARGE SCALE GENOMIC DNA]</scope>
    <source>
        <strain evidence="2">TK-2024</strain>
        <tissue evidence="2">Old leaves</tissue>
    </source>
</reference>
<feature type="signal peptide" evidence="1">
    <location>
        <begin position="1"/>
        <end position="24"/>
    </location>
</feature>
<organism evidence="2 3">
    <name type="scientific">Hibiscus sabdariffa</name>
    <name type="common">roselle</name>
    <dbReference type="NCBI Taxonomy" id="183260"/>
    <lineage>
        <taxon>Eukaryota</taxon>
        <taxon>Viridiplantae</taxon>
        <taxon>Streptophyta</taxon>
        <taxon>Embryophyta</taxon>
        <taxon>Tracheophyta</taxon>
        <taxon>Spermatophyta</taxon>
        <taxon>Magnoliopsida</taxon>
        <taxon>eudicotyledons</taxon>
        <taxon>Gunneridae</taxon>
        <taxon>Pentapetalae</taxon>
        <taxon>rosids</taxon>
        <taxon>malvids</taxon>
        <taxon>Malvales</taxon>
        <taxon>Malvaceae</taxon>
        <taxon>Malvoideae</taxon>
        <taxon>Hibiscus</taxon>
    </lineage>
</organism>
<proteinExistence type="predicted"/>
<keyword evidence="3" id="KW-1185">Reference proteome</keyword>
<evidence type="ECO:0000313" key="3">
    <source>
        <dbReference type="Proteomes" id="UP001472677"/>
    </source>
</evidence>
<evidence type="ECO:0000256" key="1">
    <source>
        <dbReference type="SAM" id="SignalP"/>
    </source>
</evidence>
<name>A0ABR2CUF3_9ROSI</name>
<accession>A0ABR2CUF3</accession>
<protein>
    <submittedName>
        <fullName evidence="2">Uncharacterized protein</fullName>
    </submittedName>
</protein>
<comment type="caution">
    <text evidence="2">The sequence shown here is derived from an EMBL/GenBank/DDBJ whole genome shotgun (WGS) entry which is preliminary data.</text>
</comment>
<sequence>MAKITLSIVLISIVMIYSVQFVVSDGEPSSAPIADVVAVAGPVSGNGPSSAPIADVVAVAGPVSAGAPSSAPTPAPAPQ</sequence>
<gene>
    <name evidence="2" type="ORF">V6N12_047940</name>
</gene>